<keyword evidence="2" id="KW-0808">Transferase</keyword>
<evidence type="ECO:0000256" key="1">
    <source>
        <dbReference type="ARBA" id="ARBA00010118"/>
    </source>
</evidence>
<dbReference type="GO" id="GO:0016740">
    <property type="term" value="F:transferase activity"/>
    <property type="evidence" value="ECO:0007669"/>
    <property type="project" value="UniProtKB-KW"/>
</dbReference>
<keyword evidence="4" id="KW-1133">Transmembrane helix</keyword>
<dbReference type="PANTHER" id="PTHR12203:SF35">
    <property type="entry name" value="PROTEIN O-GLUCOSYLTRANSFERASE 1"/>
    <property type="match status" value="1"/>
</dbReference>
<dbReference type="EMBL" id="JANBPK010000746">
    <property type="protein sequence ID" value="KAJ2933332.1"/>
    <property type="molecule type" value="Genomic_DNA"/>
</dbReference>
<name>A0A9W8JEW4_9AGAR</name>
<dbReference type="OrthoDB" id="202415at2759"/>
<evidence type="ECO:0000259" key="5">
    <source>
        <dbReference type="SMART" id="SM00672"/>
    </source>
</evidence>
<evidence type="ECO:0000256" key="3">
    <source>
        <dbReference type="SAM" id="MobiDB-lite"/>
    </source>
</evidence>
<accession>A0A9W8JEW4</accession>
<feature type="region of interest" description="Disordered" evidence="3">
    <location>
        <begin position="37"/>
        <end position="73"/>
    </location>
</feature>
<evidence type="ECO:0000313" key="7">
    <source>
        <dbReference type="Proteomes" id="UP001140091"/>
    </source>
</evidence>
<evidence type="ECO:0000256" key="4">
    <source>
        <dbReference type="SAM" id="Phobius"/>
    </source>
</evidence>
<dbReference type="Pfam" id="PF05686">
    <property type="entry name" value="Glyco_transf_90"/>
    <property type="match status" value="1"/>
</dbReference>
<sequence>MRARRALRCFRLNNLLILAFFACLFVFWRNGFRERRPEELDPDTRPYPDASATTSSGWFSNRDERGRKKGAEDTRIREHPIPKMMKEAEEKFNAKLARQSKTLEAAVAEYRRRYKKHPPKGFDEWWEFAKKFDFKMVDEFDILMEDMAPFYELPGVEVRRRVSQVGELPSIDLVRVNKGVVTVQNMQKGFKDSETSARARGFRSMMGQFVKRLPDMDFPINAKAEGRVLIPWEHQQYPNLTKQDSSGGVEDMLEGPFNPDWGADGNVWEAWRRTCHPESPSRRLYSSLRDSFVTRASNYLQRSTVSAGDEFNFMEGTAADFDFCKNPHAHYSQGHFFTDWRSIPVLYPVFSPARAKGFMDVRIPSHYYYGSTKGYTYGWDFEKKVLTAVDKMEKPWEEKINKIFWRGATTGGGSHPPGFSPQYQRHRYLRMTSDSSNDTRVVTFNDPPNSTYYTSVGVPVSQLNEDIMDAAFVKVSGLYPGGLKALMDQHRFADPVPLGKHWSYKYLVDLDGMSYSGRFLSFLASDSVPIKATVYTEFYSDWIQPWLHFIPLSPSYKEIYNIFAYFSGPTQSMLEAVNSTLALFSPEERYSAQDAELRKIAEAGKQWKKTIGRTLDMEVYVYRLCLEWARLWADDRSKMDFVYITKAP</sequence>
<dbReference type="AlphaFoldDB" id="A0A9W8JEW4"/>
<organism evidence="6 7">
    <name type="scientific">Candolleomyces eurysporus</name>
    <dbReference type="NCBI Taxonomy" id="2828524"/>
    <lineage>
        <taxon>Eukaryota</taxon>
        <taxon>Fungi</taxon>
        <taxon>Dikarya</taxon>
        <taxon>Basidiomycota</taxon>
        <taxon>Agaricomycotina</taxon>
        <taxon>Agaricomycetes</taxon>
        <taxon>Agaricomycetidae</taxon>
        <taxon>Agaricales</taxon>
        <taxon>Agaricineae</taxon>
        <taxon>Psathyrellaceae</taxon>
        <taxon>Candolleomyces</taxon>
    </lineage>
</organism>
<proteinExistence type="inferred from homology"/>
<dbReference type="Proteomes" id="UP001140091">
    <property type="component" value="Unassembled WGS sequence"/>
</dbReference>
<feature type="domain" description="Glycosyl transferase CAP10" evidence="5">
    <location>
        <begin position="317"/>
        <end position="607"/>
    </location>
</feature>
<feature type="compositionally biased region" description="Basic and acidic residues" evidence="3">
    <location>
        <begin position="37"/>
        <end position="46"/>
    </location>
</feature>
<dbReference type="SMART" id="SM00672">
    <property type="entry name" value="CAP10"/>
    <property type="match status" value="1"/>
</dbReference>
<keyword evidence="7" id="KW-1185">Reference proteome</keyword>
<keyword evidence="4" id="KW-0472">Membrane</keyword>
<feature type="compositionally biased region" description="Basic and acidic residues" evidence="3">
    <location>
        <begin position="61"/>
        <end position="73"/>
    </location>
</feature>
<feature type="non-terminal residue" evidence="6">
    <location>
        <position position="648"/>
    </location>
</feature>
<evidence type="ECO:0000313" key="6">
    <source>
        <dbReference type="EMBL" id="KAJ2933332.1"/>
    </source>
</evidence>
<dbReference type="InterPro" id="IPR051091">
    <property type="entry name" value="O-Glucosyltr/Glycosyltrsf_90"/>
</dbReference>
<dbReference type="PANTHER" id="PTHR12203">
    <property type="entry name" value="KDEL LYS-ASP-GLU-LEU CONTAINING - RELATED"/>
    <property type="match status" value="1"/>
</dbReference>
<gene>
    <name evidence="6" type="ORF">H1R20_g3756</name>
</gene>
<reference evidence="6" key="1">
    <citation type="submission" date="2022-06" db="EMBL/GenBank/DDBJ databases">
        <title>Genome Sequence of Candolleomyces eurysporus.</title>
        <authorList>
            <person name="Buettner E."/>
        </authorList>
    </citation>
    <scope>NUCLEOTIDE SEQUENCE</scope>
    <source>
        <strain evidence="6">VTCC 930004</strain>
    </source>
</reference>
<comment type="similarity">
    <text evidence="1">Belongs to the glycosyltransferase 90 family.</text>
</comment>
<keyword evidence="4" id="KW-0812">Transmembrane</keyword>
<dbReference type="PROSITE" id="PS51257">
    <property type="entry name" value="PROKAR_LIPOPROTEIN"/>
    <property type="match status" value="1"/>
</dbReference>
<dbReference type="InterPro" id="IPR006598">
    <property type="entry name" value="CAP10"/>
</dbReference>
<comment type="caution">
    <text evidence="6">The sequence shown here is derived from an EMBL/GenBank/DDBJ whole genome shotgun (WGS) entry which is preliminary data.</text>
</comment>
<feature type="transmembrane region" description="Helical" evidence="4">
    <location>
        <begin position="12"/>
        <end position="28"/>
    </location>
</feature>
<evidence type="ECO:0000256" key="2">
    <source>
        <dbReference type="ARBA" id="ARBA00022679"/>
    </source>
</evidence>
<protein>
    <recommendedName>
        <fullName evidence="5">Glycosyl transferase CAP10 domain-containing protein</fullName>
    </recommendedName>
</protein>